<dbReference type="OrthoDB" id="2018246at2759"/>
<dbReference type="SMART" id="SM00288">
    <property type="entry name" value="VHS"/>
    <property type="match status" value="1"/>
</dbReference>
<dbReference type="CDD" id="cd03561">
    <property type="entry name" value="VHS"/>
    <property type="match status" value="1"/>
</dbReference>
<evidence type="ECO:0000313" key="11">
    <source>
        <dbReference type="Proteomes" id="UP001153076"/>
    </source>
</evidence>
<dbReference type="InterPro" id="IPR002014">
    <property type="entry name" value="VHS_dom"/>
</dbReference>
<feature type="compositionally biased region" description="Pro residues" evidence="6">
    <location>
        <begin position="442"/>
        <end position="451"/>
    </location>
</feature>
<evidence type="ECO:0000256" key="7">
    <source>
        <dbReference type="SAM" id="Phobius"/>
    </source>
</evidence>
<evidence type="ECO:0000256" key="2">
    <source>
        <dbReference type="ARBA" id="ARBA00007708"/>
    </source>
</evidence>
<dbReference type="InterPro" id="IPR044836">
    <property type="entry name" value="TOL_plant"/>
</dbReference>
<keyword evidence="4" id="KW-0653">Protein transport</keyword>
<dbReference type="EMBL" id="JAKOGI010000016">
    <property type="protein sequence ID" value="KAJ8450345.1"/>
    <property type="molecule type" value="Genomic_DNA"/>
</dbReference>
<dbReference type="GO" id="GO:0043130">
    <property type="term" value="F:ubiquitin binding"/>
    <property type="evidence" value="ECO:0007669"/>
    <property type="project" value="InterPro"/>
</dbReference>
<dbReference type="CDD" id="cd14231">
    <property type="entry name" value="GAT_GGA-like_plant"/>
    <property type="match status" value="1"/>
</dbReference>
<dbReference type="Pfam" id="PF00790">
    <property type="entry name" value="VHS"/>
    <property type="match status" value="1"/>
</dbReference>
<keyword evidence="7" id="KW-1133">Transmembrane helix</keyword>
<feature type="domain" description="GAT" evidence="9">
    <location>
        <begin position="190"/>
        <end position="278"/>
    </location>
</feature>
<keyword evidence="5 7" id="KW-0472">Membrane</keyword>
<organism evidence="10 11">
    <name type="scientific">Carnegiea gigantea</name>
    <dbReference type="NCBI Taxonomy" id="171969"/>
    <lineage>
        <taxon>Eukaryota</taxon>
        <taxon>Viridiplantae</taxon>
        <taxon>Streptophyta</taxon>
        <taxon>Embryophyta</taxon>
        <taxon>Tracheophyta</taxon>
        <taxon>Spermatophyta</taxon>
        <taxon>Magnoliopsida</taxon>
        <taxon>eudicotyledons</taxon>
        <taxon>Gunneridae</taxon>
        <taxon>Pentapetalae</taxon>
        <taxon>Caryophyllales</taxon>
        <taxon>Cactineae</taxon>
        <taxon>Cactaceae</taxon>
        <taxon>Cactoideae</taxon>
        <taxon>Echinocereeae</taxon>
        <taxon>Carnegiea</taxon>
    </lineage>
</organism>
<evidence type="ECO:0000256" key="4">
    <source>
        <dbReference type="ARBA" id="ARBA00022927"/>
    </source>
</evidence>
<evidence type="ECO:0000259" key="9">
    <source>
        <dbReference type="PROSITE" id="PS50909"/>
    </source>
</evidence>
<dbReference type="AlphaFoldDB" id="A0A9Q1QS61"/>
<feature type="compositionally biased region" description="Polar residues" evidence="6">
    <location>
        <begin position="406"/>
        <end position="415"/>
    </location>
</feature>
<comment type="caution">
    <text evidence="10">The sequence shown here is derived from an EMBL/GenBank/DDBJ whole genome shotgun (WGS) entry which is preliminary data.</text>
</comment>
<sequence length="521" mass="57113">MEQAKDALKIIKKRLGNKNPKVQLLALFVLDTLGKNCGDRIFQQIVERDILREMVKIVKKRVRSILISTVKFLGAFLLCTDFFLQQFFVAQPDLNVRERILILIDTWQEALAGSGGKYPQFYAAYNELKVILTAGLKLDDREFDENSSGVEFPPREGSAVPLFTPPQSQPISYPAPAYEDETVQASLELDPSGLSLPEIQNAKGVADVLMEMLGALDPKNKEGVKQEVIVDLVEQCRNYQKRVMVLVNSTTDEELLCQGLALNDDLQRVLFRHDDIAKGVATISSEAVGAPAAPLVDVNHDHDDEESEDEFAQLSHRSRDNLQRRGHLAPSRGEPAYVNPLAPPPPSKRPVITDAGSIDYLSGDVYNSLTSAGPAEPAPSAVRTPPRNPKPSSFTPPFSPSPSHPLTDTTSSPSFENPFYDEPTGASKSGKTPLAPRDSSSPPGPLPPPPSRHNQRQQYFEQQTGSGSSSPYNSLVGQTQNLSLNSSTPPKQEKPEDALFKDLVDFAKSKSSASKSNNRSF</sequence>
<feature type="region of interest" description="Disordered" evidence="6">
    <location>
        <begin position="296"/>
        <end position="354"/>
    </location>
</feature>
<evidence type="ECO:0000256" key="6">
    <source>
        <dbReference type="SAM" id="MobiDB-lite"/>
    </source>
</evidence>
<dbReference type="PROSITE" id="PS50179">
    <property type="entry name" value="VHS"/>
    <property type="match status" value="1"/>
</dbReference>
<comment type="subcellular location">
    <subcellularLocation>
        <location evidence="1">Membrane</location>
        <topology evidence="1">Peripheral membrane protein</topology>
    </subcellularLocation>
</comment>
<dbReference type="PANTHER" id="PTHR45898">
    <property type="entry name" value="TOM1-LIKE PROTEIN"/>
    <property type="match status" value="1"/>
</dbReference>
<evidence type="ECO:0000259" key="8">
    <source>
        <dbReference type="PROSITE" id="PS50179"/>
    </source>
</evidence>
<feature type="compositionally biased region" description="Polar residues" evidence="6">
    <location>
        <begin position="456"/>
        <end position="490"/>
    </location>
</feature>
<dbReference type="PROSITE" id="PS50909">
    <property type="entry name" value="GAT"/>
    <property type="match status" value="1"/>
</dbReference>
<evidence type="ECO:0000313" key="10">
    <source>
        <dbReference type="EMBL" id="KAJ8450345.1"/>
    </source>
</evidence>
<proteinExistence type="inferred from homology"/>
<dbReference type="GO" id="GO:0016020">
    <property type="term" value="C:membrane"/>
    <property type="evidence" value="ECO:0007669"/>
    <property type="project" value="UniProtKB-SubCell"/>
</dbReference>
<evidence type="ECO:0000256" key="1">
    <source>
        <dbReference type="ARBA" id="ARBA00004170"/>
    </source>
</evidence>
<dbReference type="GO" id="GO:0005737">
    <property type="term" value="C:cytoplasm"/>
    <property type="evidence" value="ECO:0007669"/>
    <property type="project" value="UniProtKB-ARBA"/>
</dbReference>
<accession>A0A9Q1QS61</accession>
<dbReference type="InterPro" id="IPR038425">
    <property type="entry name" value="GAT_sf"/>
</dbReference>
<dbReference type="SUPFAM" id="SSF89009">
    <property type="entry name" value="GAT-like domain"/>
    <property type="match status" value="1"/>
</dbReference>
<dbReference type="SUPFAM" id="SSF48464">
    <property type="entry name" value="ENTH/VHS domain"/>
    <property type="match status" value="1"/>
</dbReference>
<evidence type="ECO:0000256" key="3">
    <source>
        <dbReference type="ARBA" id="ARBA00022448"/>
    </source>
</evidence>
<evidence type="ECO:0008006" key="12">
    <source>
        <dbReference type="Google" id="ProtNLM"/>
    </source>
</evidence>
<dbReference type="GO" id="GO:0043328">
    <property type="term" value="P:protein transport to vacuole involved in ubiquitin-dependent protein catabolic process via the multivesicular body sorting pathway"/>
    <property type="evidence" value="ECO:0007669"/>
    <property type="project" value="InterPro"/>
</dbReference>
<dbReference type="InterPro" id="IPR004152">
    <property type="entry name" value="GAT_dom"/>
</dbReference>
<protein>
    <recommendedName>
        <fullName evidence="12">Target of Myb protein 1</fullName>
    </recommendedName>
</protein>
<dbReference type="Pfam" id="PF03127">
    <property type="entry name" value="GAT"/>
    <property type="match status" value="1"/>
</dbReference>
<feature type="domain" description="VHS" evidence="8">
    <location>
        <begin position="1"/>
        <end position="129"/>
    </location>
</feature>
<gene>
    <name evidence="10" type="ORF">Cgig2_004802</name>
</gene>
<feature type="region of interest" description="Disordered" evidence="6">
    <location>
        <begin position="369"/>
        <end position="500"/>
    </location>
</feature>
<dbReference type="PANTHER" id="PTHR45898:SF14">
    <property type="entry name" value="TOM1-LIKE PROTEIN 4"/>
    <property type="match status" value="1"/>
</dbReference>
<dbReference type="InterPro" id="IPR008942">
    <property type="entry name" value="ENTH_VHS"/>
</dbReference>
<name>A0A9Q1QS61_9CARY</name>
<reference evidence="10" key="1">
    <citation type="submission" date="2022-04" db="EMBL/GenBank/DDBJ databases">
        <title>Carnegiea gigantea Genome sequencing and assembly v2.</title>
        <authorList>
            <person name="Copetti D."/>
            <person name="Sanderson M.J."/>
            <person name="Burquez A."/>
            <person name="Wojciechowski M.F."/>
        </authorList>
    </citation>
    <scope>NUCLEOTIDE SEQUENCE</scope>
    <source>
        <strain evidence="10">SGP5-SGP5p</strain>
        <tissue evidence="10">Aerial part</tissue>
    </source>
</reference>
<keyword evidence="3" id="KW-0813">Transport</keyword>
<keyword evidence="11" id="KW-1185">Reference proteome</keyword>
<feature type="transmembrane region" description="Helical" evidence="7">
    <location>
        <begin position="64"/>
        <end position="84"/>
    </location>
</feature>
<dbReference type="Gene3D" id="1.25.40.90">
    <property type="match status" value="1"/>
</dbReference>
<evidence type="ECO:0000256" key="5">
    <source>
        <dbReference type="ARBA" id="ARBA00023136"/>
    </source>
</evidence>
<keyword evidence="7" id="KW-0812">Transmembrane</keyword>
<dbReference type="Proteomes" id="UP001153076">
    <property type="component" value="Unassembled WGS sequence"/>
</dbReference>
<feature type="compositionally biased region" description="Basic and acidic residues" evidence="6">
    <location>
        <begin position="491"/>
        <end position="500"/>
    </location>
</feature>
<comment type="similarity">
    <text evidence="2">Belongs to the TOM1 family.</text>
</comment>
<dbReference type="GO" id="GO:0035091">
    <property type="term" value="F:phosphatidylinositol binding"/>
    <property type="evidence" value="ECO:0007669"/>
    <property type="project" value="InterPro"/>
</dbReference>
<dbReference type="Gene3D" id="1.20.58.160">
    <property type="match status" value="1"/>
</dbReference>